<dbReference type="Proteomes" id="UP000001929">
    <property type="component" value="Chromosome"/>
</dbReference>
<protein>
    <submittedName>
        <fullName evidence="7">Dihydroorotase multifunctional complex type</fullName>
        <ecNumber evidence="7">3.5.2.5</ecNumber>
    </submittedName>
</protein>
<dbReference type="SUPFAM" id="SSF51338">
    <property type="entry name" value="Composite domain of metallo-dependent hydrolases"/>
    <property type="match status" value="1"/>
</dbReference>
<proteinExistence type="inferred from homology"/>
<evidence type="ECO:0000256" key="2">
    <source>
        <dbReference type="ARBA" id="ARBA00002368"/>
    </source>
</evidence>
<dbReference type="NCBIfam" id="NF006559">
    <property type="entry name" value="PRK09060.1"/>
    <property type="match status" value="1"/>
</dbReference>
<organism evidence="7 8">
    <name type="scientific">Rhodospirillum rubrum (strain ATCC 11170 / ATH 1.1.1 / DSM 467 / LMG 4362 / NCIMB 8255 / S1)</name>
    <dbReference type="NCBI Taxonomy" id="269796"/>
    <lineage>
        <taxon>Bacteria</taxon>
        <taxon>Pseudomonadati</taxon>
        <taxon>Pseudomonadota</taxon>
        <taxon>Alphaproteobacteria</taxon>
        <taxon>Rhodospirillales</taxon>
        <taxon>Rhodospirillaceae</taxon>
        <taxon>Rhodospirillum</taxon>
    </lineage>
</organism>
<dbReference type="EMBL" id="CP000230">
    <property type="protein sequence ID" value="ABC23733.1"/>
    <property type="molecule type" value="Genomic_DNA"/>
</dbReference>
<dbReference type="PANTHER" id="PTHR43668:SF4">
    <property type="entry name" value="ALLANTOINASE"/>
    <property type="match status" value="1"/>
</dbReference>
<evidence type="ECO:0000256" key="4">
    <source>
        <dbReference type="ARBA" id="ARBA00022723"/>
    </source>
</evidence>
<comment type="cofactor">
    <cofactor evidence="1">
        <name>Zn(2+)</name>
        <dbReference type="ChEBI" id="CHEBI:29105"/>
    </cofactor>
</comment>
<dbReference type="InterPro" id="IPR011059">
    <property type="entry name" value="Metal-dep_hydrolase_composite"/>
</dbReference>
<dbReference type="Pfam" id="PF01979">
    <property type="entry name" value="Amidohydro_1"/>
    <property type="match status" value="1"/>
</dbReference>
<comment type="similarity">
    <text evidence="3">Belongs to the metallo-dependent hydrolases superfamily. DHOase family. Class I DHOase subfamily.</text>
</comment>
<dbReference type="Gene3D" id="2.30.40.10">
    <property type="entry name" value="Urease, subunit C, domain 1"/>
    <property type="match status" value="1"/>
</dbReference>
<dbReference type="InterPro" id="IPR002195">
    <property type="entry name" value="Dihydroorotase_CS"/>
</dbReference>
<dbReference type="PROSITE" id="PS00483">
    <property type="entry name" value="DIHYDROOROTASE_2"/>
    <property type="match status" value="1"/>
</dbReference>
<dbReference type="PhylomeDB" id="Q2RQ62"/>
<keyword evidence="8" id="KW-1185">Reference proteome</keyword>
<dbReference type="GO" id="GO:0006145">
    <property type="term" value="P:purine nucleobase catabolic process"/>
    <property type="evidence" value="ECO:0007669"/>
    <property type="project" value="TreeGrafter"/>
</dbReference>
<evidence type="ECO:0000313" key="8">
    <source>
        <dbReference type="Proteomes" id="UP000001929"/>
    </source>
</evidence>
<keyword evidence="4" id="KW-0479">Metal-binding</keyword>
<dbReference type="Gene3D" id="3.20.20.140">
    <property type="entry name" value="Metal-dependent hydrolases"/>
    <property type="match status" value="1"/>
</dbReference>
<name>Q2RQ62_RHORT</name>
<dbReference type="CDD" id="cd01318">
    <property type="entry name" value="DHOase_IIb"/>
    <property type="match status" value="1"/>
</dbReference>
<dbReference type="InterPro" id="IPR006680">
    <property type="entry name" value="Amidohydro-rel"/>
</dbReference>
<comment type="function">
    <text evidence="2">Catalyzes the reversible cyclization of carbamoyl aspartate to dihydroorotate.</text>
</comment>
<evidence type="ECO:0000313" key="7">
    <source>
        <dbReference type="EMBL" id="ABC23733.1"/>
    </source>
</evidence>
<feature type="domain" description="Amidohydrolase-related" evidence="6">
    <location>
        <begin position="54"/>
        <end position="422"/>
    </location>
</feature>
<evidence type="ECO:0000256" key="1">
    <source>
        <dbReference type="ARBA" id="ARBA00001947"/>
    </source>
</evidence>
<dbReference type="SUPFAM" id="SSF51556">
    <property type="entry name" value="Metallo-dependent hydrolases"/>
    <property type="match status" value="1"/>
</dbReference>
<dbReference type="NCBIfam" id="TIGR00857">
    <property type="entry name" value="pyrC_multi"/>
    <property type="match status" value="1"/>
</dbReference>
<evidence type="ECO:0000256" key="5">
    <source>
        <dbReference type="ARBA" id="ARBA00022801"/>
    </source>
</evidence>
<dbReference type="InterPro" id="IPR032466">
    <property type="entry name" value="Metal_Hydrolase"/>
</dbReference>
<dbReference type="InterPro" id="IPR050138">
    <property type="entry name" value="DHOase/Allantoinase_Hydrolase"/>
</dbReference>
<reference evidence="7 8" key="1">
    <citation type="journal article" date="2011" name="Stand. Genomic Sci.">
        <title>Complete genome sequence of Rhodospirillum rubrum type strain (S1).</title>
        <authorList>
            <person name="Munk A.C."/>
            <person name="Copeland A."/>
            <person name="Lucas S."/>
            <person name="Lapidus A."/>
            <person name="Del Rio T.G."/>
            <person name="Barry K."/>
            <person name="Detter J.C."/>
            <person name="Hammon N."/>
            <person name="Israni S."/>
            <person name="Pitluck S."/>
            <person name="Brettin T."/>
            <person name="Bruce D."/>
            <person name="Han C."/>
            <person name="Tapia R."/>
            <person name="Gilna P."/>
            <person name="Schmutz J."/>
            <person name="Larimer F."/>
            <person name="Land M."/>
            <person name="Kyrpides N.C."/>
            <person name="Mavromatis K."/>
            <person name="Richardson P."/>
            <person name="Rohde M."/>
            <person name="Goker M."/>
            <person name="Klenk H.P."/>
            <person name="Zhang Y."/>
            <person name="Roberts G.P."/>
            <person name="Reslewic S."/>
            <person name="Schwartz D.C."/>
        </authorList>
    </citation>
    <scope>NUCLEOTIDE SEQUENCE [LARGE SCALE GENOMIC DNA]</scope>
    <source>
        <strain evidence="8">ATCC 11170 / ATH 1.1.1 / DSM 467 / LMG 4362 / NCIMB 8255 / S1</strain>
    </source>
</reference>
<dbReference type="STRING" id="269796.Rru_A2936"/>
<dbReference type="EnsemblBacteria" id="ABC23733">
    <property type="protein sequence ID" value="ABC23733"/>
    <property type="gene ID" value="Rru_A2936"/>
</dbReference>
<dbReference type="PANTHER" id="PTHR43668">
    <property type="entry name" value="ALLANTOINASE"/>
    <property type="match status" value="1"/>
</dbReference>
<dbReference type="RefSeq" id="WP_011390686.1">
    <property type="nucleotide sequence ID" value="NC_007643.1"/>
</dbReference>
<dbReference type="KEGG" id="rru:Rru_A2936"/>
<dbReference type="HOGENOM" id="CLU_015572_1_1_5"/>
<evidence type="ECO:0000256" key="3">
    <source>
        <dbReference type="ARBA" id="ARBA00010286"/>
    </source>
</evidence>
<keyword evidence="5 7" id="KW-0378">Hydrolase</keyword>
<dbReference type="AlphaFoldDB" id="Q2RQ62"/>
<dbReference type="EC" id="3.5.2.5" evidence="7"/>
<dbReference type="eggNOG" id="COG0044">
    <property type="taxonomic scope" value="Bacteria"/>
</dbReference>
<dbReference type="GO" id="GO:0004038">
    <property type="term" value="F:allantoinase activity"/>
    <property type="evidence" value="ECO:0007669"/>
    <property type="project" value="UniProtKB-EC"/>
</dbReference>
<gene>
    <name evidence="7" type="ordered locus">Rru_A2936</name>
</gene>
<evidence type="ECO:0000259" key="6">
    <source>
        <dbReference type="Pfam" id="PF01979"/>
    </source>
</evidence>
<sequence length="453" mass="48645">MAQSYDLILKGGTAVLPGRTMRADIAVCGGKVVRVGFLDAGSARQTIDCAGLHVLPGVIDTQVHFREPGLEHKEDLESGTRAAVLGGVTGVFEMPNTAPATDSPEALEEKLTRAQGRTWCDHAFFLGASAANAAALGGWERRDGCAGVKIFMGSSTGSLLVDQDEAIARVLAGGFRRVAVHCEDEARLKERKALVADGASVALHPEWRDVETALAATRRLLALARQAGRKVHVLHVTTAEEMALLQDNRDIASVEVTPQHLTLAAPDCYEGLGTFAQMNPPIREARHREALWRALEQGVVDIIGSDHAPHTLKEKSLPYPKSPSGMPGVQTLVPVMLDHVNTGKLSLERFVDLTSAGPARVYDIAGKGRIAAGYDADFTVVDMNAERTITNEWIASKCGWTPFHGLSVRGWPVMTIIRGAIVMRDGALQGRPLGAPVRFHPLPPLTKESAVLR</sequence>
<dbReference type="GO" id="GO:0046872">
    <property type="term" value="F:metal ion binding"/>
    <property type="evidence" value="ECO:0007669"/>
    <property type="project" value="UniProtKB-KW"/>
</dbReference>
<dbReference type="GO" id="GO:0005737">
    <property type="term" value="C:cytoplasm"/>
    <property type="evidence" value="ECO:0007669"/>
    <property type="project" value="TreeGrafter"/>
</dbReference>
<dbReference type="PATRIC" id="fig|269796.9.peg.3044"/>
<accession>Q2RQ62</accession>